<proteinExistence type="inferred from homology"/>
<dbReference type="InterPro" id="IPR023430">
    <property type="entry name" value="Pept_HybD-like_dom_sf"/>
</dbReference>
<evidence type="ECO:0000313" key="5">
    <source>
        <dbReference type="EMBL" id="MBM7556348.1"/>
    </source>
</evidence>
<organism evidence="5 6">
    <name type="scientific">Halanaerobacter jeridensis</name>
    <dbReference type="NCBI Taxonomy" id="706427"/>
    <lineage>
        <taxon>Bacteria</taxon>
        <taxon>Bacillati</taxon>
        <taxon>Bacillota</taxon>
        <taxon>Clostridia</taxon>
        <taxon>Halanaerobiales</taxon>
        <taxon>Halobacteroidaceae</taxon>
        <taxon>Halanaerobacter</taxon>
    </lineage>
</organism>
<dbReference type="CDD" id="cd00518">
    <property type="entry name" value="H2MP"/>
    <property type="match status" value="1"/>
</dbReference>
<dbReference type="RefSeq" id="WP_275579372.1">
    <property type="nucleotide sequence ID" value="NZ_JAFBDQ010000005.1"/>
</dbReference>
<name>A0A938XNX9_9FIRM</name>
<dbReference type="EMBL" id="JAFBDQ010000005">
    <property type="protein sequence ID" value="MBM7556348.1"/>
    <property type="molecule type" value="Genomic_DNA"/>
</dbReference>
<keyword evidence="4 5" id="KW-0378">Hydrolase</keyword>
<dbReference type="EC" id="3.4.23.-" evidence="5"/>
<dbReference type="NCBIfam" id="TIGR00072">
    <property type="entry name" value="hydrog_prot"/>
    <property type="match status" value="1"/>
</dbReference>
<reference evidence="5" key="1">
    <citation type="submission" date="2021-01" db="EMBL/GenBank/DDBJ databases">
        <title>Genomic Encyclopedia of Type Strains, Phase IV (KMG-IV): sequencing the most valuable type-strain genomes for metagenomic binning, comparative biology and taxonomic classification.</title>
        <authorList>
            <person name="Goeker M."/>
        </authorList>
    </citation>
    <scope>NUCLEOTIDE SEQUENCE</scope>
    <source>
        <strain evidence="5">DSM 23230</strain>
    </source>
</reference>
<protein>
    <submittedName>
        <fullName evidence="5">Hydrogenase maturation protease</fullName>
        <ecNumber evidence="5">3.4.23.-</ecNumber>
    </submittedName>
</protein>
<gene>
    <name evidence="5" type="ORF">JOC47_001191</name>
</gene>
<sequence length="158" mass="17860">MEKINYKVTIIGLGNILMSDDGLGATVIKQLKQETWSREILIVDCGTCPLVYLEQLSTSQHVIVIDAIKKGKPAGTIYHFNLAKHRSKNRLKRTTHNYSLPQVIALAREINNLPHTVIYYGIEPANLNLGTELSHPLRQSIPKLIRLIKKQINQLSKK</sequence>
<dbReference type="GO" id="GO:0008047">
    <property type="term" value="F:enzyme activator activity"/>
    <property type="evidence" value="ECO:0007669"/>
    <property type="project" value="InterPro"/>
</dbReference>
<evidence type="ECO:0000256" key="3">
    <source>
        <dbReference type="ARBA" id="ARBA00022750"/>
    </source>
</evidence>
<keyword evidence="6" id="KW-1185">Reference proteome</keyword>
<evidence type="ECO:0000313" key="6">
    <source>
        <dbReference type="Proteomes" id="UP000774000"/>
    </source>
</evidence>
<dbReference type="GO" id="GO:0016485">
    <property type="term" value="P:protein processing"/>
    <property type="evidence" value="ECO:0007669"/>
    <property type="project" value="TreeGrafter"/>
</dbReference>
<dbReference type="AlphaFoldDB" id="A0A938XNX9"/>
<evidence type="ECO:0000256" key="4">
    <source>
        <dbReference type="ARBA" id="ARBA00022801"/>
    </source>
</evidence>
<dbReference type="Gene3D" id="3.40.50.1450">
    <property type="entry name" value="HybD-like"/>
    <property type="match status" value="1"/>
</dbReference>
<dbReference type="PANTHER" id="PTHR30302">
    <property type="entry name" value="HYDROGENASE 1 MATURATION PROTEASE"/>
    <property type="match status" value="1"/>
</dbReference>
<keyword evidence="2 5" id="KW-0645">Protease</keyword>
<dbReference type="Pfam" id="PF01750">
    <property type="entry name" value="HycI"/>
    <property type="match status" value="1"/>
</dbReference>
<dbReference type="SUPFAM" id="SSF53163">
    <property type="entry name" value="HybD-like"/>
    <property type="match status" value="1"/>
</dbReference>
<dbReference type="PANTHER" id="PTHR30302:SF1">
    <property type="entry name" value="HYDROGENASE 2 MATURATION PROTEASE"/>
    <property type="match status" value="1"/>
</dbReference>
<dbReference type="InterPro" id="IPR000671">
    <property type="entry name" value="Peptidase_A31"/>
</dbReference>
<evidence type="ECO:0000256" key="1">
    <source>
        <dbReference type="ARBA" id="ARBA00006814"/>
    </source>
</evidence>
<keyword evidence="3" id="KW-0064">Aspartyl protease</keyword>
<dbReference type="GO" id="GO:0004190">
    <property type="term" value="F:aspartic-type endopeptidase activity"/>
    <property type="evidence" value="ECO:0007669"/>
    <property type="project" value="UniProtKB-KW"/>
</dbReference>
<dbReference type="PRINTS" id="PR00446">
    <property type="entry name" value="HYDRGNUPTAKE"/>
</dbReference>
<comment type="caution">
    <text evidence="5">The sequence shown here is derived from an EMBL/GenBank/DDBJ whole genome shotgun (WGS) entry which is preliminary data.</text>
</comment>
<comment type="similarity">
    <text evidence="1">Belongs to the peptidase A31 family.</text>
</comment>
<accession>A0A938XNX9</accession>
<evidence type="ECO:0000256" key="2">
    <source>
        <dbReference type="ARBA" id="ARBA00022670"/>
    </source>
</evidence>
<dbReference type="Proteomes" id="UP000774000">
    <property type="component" value="Unassembled WGS sequence"/>
</dbReference>